<name>A0A1D1Y6Y4_9ARAE</name>
<keyword evidence="2" id="KW-0472">Membrane</keyword>
<dbReference type="EMBL" id="GDJX01015753">
    <property type="protein sequence ID" value="JAT52183.1"/>
    <property type="molecule type" value="Transcribed_RNA"/>
</dbReference>
<dbReference type="AlphaFoldDB" id="A0A1D1Y6Y4"/>
<feature type="transmembrane region" description="Helical" evidence="2">
    <location>
        <begin position="6"/>
        <end position="32"/>
    </location>
</feature>
<proteinExistence type="predicted"/>
<feature type="region of interest" description="Disordered" evidence="1">
    <location>
        <begin position="136"/>
        <end position="164"/>
    </location>
</feature>
<keyword evidence="2" id="KW-1133">Transmembrane helix</keyword>
<sequence>MFVSGMIHALLALMMAYSSAALGQLFFFHVLIRKGMRTYDYILAMREQNQLMDPFDDLDSSSDESTDFDTPEKPSLVSRFLCRERKLNQNESKLTIRVDREPNQPTPIKRPDFSINPWKLIKISKEKALAAAEKARERMRSQNPPETTSLSPLKPLPSEMKKGPSVSIEKRKAMSLMEMAAVVPKGWFPGSPNGRFLSPRRRFSASPSPKQHKYRSNFDLKLTEMSGELEMHISRYVVCSVMRKSGEDDASPAGS</sequence>
<organism evidence="3">
    <name type="scientific">Anthurium amnicola</name>
    <dbReference type="NCBI Taxonomy" id="1678845"/>
    <lineage>
        <taxon>Eukaryota</taxon>
        <taxon>Viridiplantae</taxon>
        <taxon>Streptophyta</taxon>
        <taxon>Embryophyta</taxon>
        <taxon>Tracheophyta</taxon>
        <taxon>Spermatophyta</taxon>
        <taxon>Magnoliopsida</taxon>
        <taxon>Liliopsida</taxon>
        <taxon>Araceae</taxon>
        <taxon>Pothoideae</taxon>
        <taxon>Potheae</taxon>
        <taxon>Anthurium</taxon>
    </lineage>
</organism>
<evidence type="ECO:0000256" key="1">
    <source>
        <dbReference type="SAM" id="MobiDB-lite"/>
    </source>
</evidence>
<gene>
    <name evidence="3" type="primary">At4g01730_4</name>
    <name evidence="4" type="synonym">At4g01730_5</name>
    <name evidence="4" type="ORF">g.116822</name>
    <name evidence="3" type="ORF">g.116824</name>
</gene>
<feature type="compositionally biased region" description="Polar residues" evidence="1">
    <location>
        <begin position="141"/>
        <end position="151"/>
    </location>
</feature>
<evidence type="ECO:0000256" key="2">
    <source>
        <dbReference type="SAM" id="Phobius"/>
    </source>
</evidence>
<evidence type="ECO:0000313" key="3">
    <source>
        <dbReference type="EMBL" id="JAT50407.1"/>
    </source>
</evidence>
<feature type="compositionally biased region" description="Acidic residues" evidence="1">
    <location>
        <begin position="54"/>
        <end position="69"/>
    </location>
</feature>
<keyword evidence="3" id="KW-0012">Acyltransferase</keyword>
<reference evidence="3" key="1">
    <citation type="submission" date="2015-07" db="EMBL/GenBank/DDBJ databases">
        <title>Transcriptome Assembly of Anthurium amnicola.</title>
        <authorList>
            <person name="Suzuki J."/>
        </authorList>
    </citation>
    <scope>NUCLEOTIDE SEQUENCE</scope>
</reference>
<dbReference type="GO" id="GO:0016746">
    <property type="term" value="F:acyltransferase activity"/>
    <property type="evidence" value="ECO:0007669"/>
    <property type="project" value="UniProtKB-KW"/>
</dbReference>
<dbReference type="EMBL" id="GDJX01017529">
    <property type="protein sequence ID" value="JAT50407.1"/>
    <property type="molecule type" value="Transcribed_RNA"/>
</dbReference>
<feature type="region of interest" description="Disordered" evidence="1">
    <location>
        <begin position="54"/>
        <end position="73"/>
    </location>
</feature>
<accession>A0A1D1Y6Y4</accession>
<protein>
    <submittedName>
        <fullName evidence="3">Putative S-acyltransferase At4g01730</fullName>
    </submittedName>
</protein>
<keyword evidence="2" id="KW-0812">Transmembrane</keyword>
<keyword evidence="3" id="KW-0808">Transferase</keyword>
<evidence type="ECO:0000313" key="4">
    <source>
        <dbReference type="EMBL" id="JAT52183.1"/>
    </source>
</evidence>